<comment type="caution">
    <text evidence="1">The sequence shown here is derived from an EMBL/GenBank/DDBJ whole genome shotgun (WGS) entry which is preliminary data.</text>
</comment>
<keyword evidence="2" id="KW-1185">Reference proteome</keyword>
<protein>
    <submittedName>
        <fullName evidence="1">Uncharacterized protein</fullName>
    </submittedName>
</protein>
<organism evidence="1 2">
    <name type="scientific">Paraburkholderia unamae</name>
    <dbReference type="NCBI Taxonomy" id="219649"/>
    <lineage>
        <taxon>Bacteria</taxon>
        <taxon>Pseudomonadati</taxon>
        <taxon>Pseudomonadota</taxon>
        <taxon>Betaproteobacteria</taxon>
        <taxon>Burkholderiales</taxon>
        <taxon>Burkholderiaceae</taxon>
        <taxon>Paraburkholderia</taxon>
    </lineage>
</organism>
<name>A0ACC6RU41_9BURK</name>
<accession>A0ACC6RU41</accession>
<dbReference type="Proteomes" id="UP001392318">
    <property type="component" value="Unassembled WGS sequence"/>
</dbReference>
<evidence type="ECO:0000313" key="2">
    <source>
        <dbReference type="Proteomes" id="UP001392318"/>
    </source>
</evidence>
<gene>
    <name evidence="1" type="ORF">VSR83_34800</name>
</gene>
<reference evidence="1" key="1">
    <citation type="submission" date="2024-01" db="EMBL/GenBank/DDBJ databases">
        <title>The diversity of rhizobia nodulating Mimosa spp. in eleven states of Brazil covering several biomes is determined by host plant, location, and edaphic factors.</title>
        <authorList>
            <person name="Rouws L."/>
            <person name="Barauna A."/>
            <person name="Beukes C."/>
            <person name="De Faria S.M."/>
            <person name="Gross E."/>
            <person name="Dos Reis Junior F.B."/>
            <person name="Simon M."/>
            <person name="Maluk M."/>
            <person name="Odee D.W."/>
            <person name="Kenicer G."/>
            <person name="Young J.P.W."/>
            <person name="Reis V.M."/>
            <person name="Zilli J."/>
            <person name="James E.K."/>
        </authorList>
    </citation>
    <scope>NUCLEOTIDE SEQUENCE</scope>
    <source>
        <strain evidence="1">JPY452</strain>
    </source>
</reference>
<dbReference type="EMBL" id="JAYMRU010000037">
    <property type="protein sequence ID" value="MEM5405122.1"/>
    <property type="molecule type" value="Genomic_DNA"/>
</dbReference>
<evidence type="ECO:0000313" key="1">
    <source>
        <dbReference type="EMBL" id="MEM5405122.1"/>
    </source>
</evidence>
<proteinExistence type="predicted"/>
<sequence>MTLAKFSVWNILKAQWASMRSYGSSRTNRTEVALLFVAPALLPLAQYVTDAKTLSGDVISTVVSAASIFAGLLLNLLVLLYSFVTASDSPDVTARDASTEVSLVRQTFNNVSFAIVVSVLLVVSALGTVSQHSILVRPAEIVMYYFGAMLMLLVLQILKRVHALMEFRIEVKTRAVSKKSGL</sequence>